<protein>
    <submittedName>
        <fullName evidence="1">Uncharacterized protein</fullName>
    </submittedName>
</protein>
<gene>
    <name evidence="1" type="ORF">HMPREF9193_01954</name>
</gene>
<sequence length="39" mass="4520">MCIKNLFCEINHRIMLKLYSFGSVLSRKFSVLSVLVCLL</sequence>
<evidence type="ECO:0000313" key="1">
    <source>
        <dbReference type="EMBL" id="ERJ91730.1"/>
    </source>
</evidence>
<proteinExistence type="predicted"/>
<reference evidence="1 2" key="1">
    <citation type="submission" date="2013-08" db="EMBL/GenBank/DDBJ databases">
        <authorList>
            <person name="Weinstock G."/>
            <person name="Sodergren E."/>
            <person name="Wylie T."/>
            <person name="Fulton L."/>
            <person name="Fulton R."/>
            <person name="Fronick C."/>
            <person name="O'Laughlin M."/>
            <person name="Godfrey J."/>
            <person name="Miner T."/>
            <person name="Herter B."/>
            <person name="Appelbaum E."/>
            <person name="Cordes M."/>
            <person name="Lek S."/>
            <person name="Wollam A."/>
            <person name="Pepin K.H."/>
            <person name="Palsikar V.B."/>
            <person name="Mitreva M."/>
            <person name="Wilson R.K."/>
        </authorList>
    </citation>
    <scope>NUCLEOTIDE SEQUENCE [LARGE SCALE GENOMIC DNA]</scope>
    <source>
        <strain evidence="1 2">ATCC 700332</strain>
    </source>
</reference>
<dbReference type="Proteomes" id="UP000016649">
    <property type="component" value="Unassembled WGS sequence"/>
</dbReference>
<keyword evidence="2" id="KW-1185">Reference proteome</keyword>
<organism evidence="1 2">
    <name type="scientific">Treponema lecithinolyticum ATCC 700332</name>
    <dbReference type="NCBI Taxonomy" id="1321815"/>
    <lineage>
        <taxon>Bacteria</taxon>
        <taxon>Pseudomonadati</taxon>
        <taxon>Spirochaetota</taxon>
        <taxon>Spirochaetia</taxon>
        <taxon>Spirochaetales</taxon>
        <taxon>Treponemataceae</taxon>
        <taxon>Treponema</taxon>
    </lineage>
</organism>
<accession>A0ABN0NWJ6</accession>
<name>A0ABN0NWJ6_TRELE</name>
<dbReference type="EMBL" id="AWVH01000043">
    <property type="protein sequence ID" value="ERJ91730.1"/>
    <property type="molecule type" value="Genomic_DNA"/>
</dbReference>
<evidence type="ECO:0000313" key="2">
    <source>
        <dbReference type="Proteomes" id="UP000016649"/>
    </source>
</evidence>
<comment type="caution">
    <text evidence="1">The sequence shown here is derived from an EMBL/GenBank/DDBJ whole genome shotgun (WGS) entry which is preliminary data.</text>
</comment>